<dbReference type="GO" id="GO:0045703">
    <property type="term" value="F:ketoreductase activity"/>
    <property type="evidence" value="ECO:0007669"/>
    <property type="project" value="TreeGrafter"/>
</dbReference>
<dbReference type="InterPro" id="IPR051019">
    <property type="entry name" value="VLCFA-Steroid_DH"/>
</dbReference>
<evidence type="ECO:0000256" key="4">
    <source>
        <dbReference type="ARBA" id="ARBA00023002"/>
    </source>
</evidence>
<dbReference type="PROSITE" id="PS00061">
    <property type="entry name" value="ADH_SHORT"/>
    <property type="match status" value="1"/>
</dbReference>
<reference evidence="5" key="1">
    <citation type="submission" date="2022-04" db="EMBL/GenBank/DDBJ databases">
        <title>Carnegiea gigantea Genome sequencing and assembly v2.</title>
        <authorList>
            <person name="Copetti D."/>
            <person name="Sanderson M.J."/>
            <person name="Burquez A."/>
            <person name="Wojciechowski M.F."/>
        </authorList>
    </citation>
    <scope>NUCLEOTIDE SEQUENCE</scope>
    <source>
        <strain evidence="5">SGP5-SGP5p</strain>
        <tissue evidence="5">Aerial part</tissue>
    </source>
</reference>
<dbReference type="FunFam" id="3.40.50.720:FF:000137">
    <property type="entry name" value="Hydroxysteroid (17-beta) dehydrogenase 3"/>
    <property type="match status" value="2"/>
</dbReference>
<comment type="caution">
    <text evidence="5">The sequence shown here is derived from an EMBL/GenBank/DDBJ whole genome shotgun (WGS) entry which is preliminary data.</text>
</comment>
<evidence type="ECO:0000256" key="1">
    <source>
        <dbReference type="ARBA" id="ARBA00004240"/>
    </source>
</evidence>
<dbReference type="InterPro" id="IPR036291">
    <property type="entry name" value="NAD(P)-bd_dom_sf"/>
</dbReference>
<dbReference type="GO" id="GO:0005783">
    <property type="term" value="C:endoplasmic reticulum"/>
    <property type="evidence" value="ECO:0007669"/>
    <property type="project" value="UniProtKB-SubCell"/>
</dbReference>
<dbReference type="Gene3D" id="3.40.50.720">
    <property type="entry name" value="NAD(P)-binding Rossmann-like Domain"/>
    <property type="match status" value="2"/>
</dbReference>
<dbReference type="Proteomes" id="UP001153076">
    <property type="component" value="Unassembled WGS sequence"/>
</dbReference>
<evidence type="ECO:0000313" key="5">
    <source>
        <dbReference type="EMBL" id="KAJ8451568.1"/>
    </source>
</evidence>
<keyword evidence="6" id="KW-1185">Reference proteome</keyword>
<evidence type="ECO:0000256" key="3">
    <source>
        <dbReference type="ARBA" id="ARBA00022857"/>
    </source>
</evidence>
<dbReference type="CDD" id="cd05356">
    <property type="entry name" value="17beta-HSD1_like_SDR_c"/>
    <property type="match status" value="2"/>
</dbReference>
<evidence type="ECO:0000313" key="6">
    <source>
        <dbReference type="Proteomes" id="UP001153076"/>
    </source>
</evidence>
<dbReference type="EMBL" id="JAKOGI010000008">
    <property type="protein sequence ID" value="KAJ8451568.1"/>
    <property type="molecule type" value="Genomic_DNA"/>
</dbReference>
<gene>
    <name evidence="5" type="ORF">Cgig2_018202</name>
</gene>
<dbReference type="PRINTS" id="PR00081">
    <property type="entry name" value="GDHRDH"/>
</dbReference>
<proteinExistence type="inferred from homology"/>
<dbReference type="Pfam" id="PF00106">
    <property type="entry name" value="adh_short"/>
    <property type="match status" value="2"/>
</dbReference>
<keyword evidence="4" id="KW-0560">Oxidoreductase</keyword>
<keyword evidence="3" id="KW-0521">NADP</keyword>
<dbReference type="InterPro" id="IPR020904">
    <property type="entry name" value="Sc_DH/Rdtase_CS"/>
</dbReference>
<dbReference type="PANTHER" id="PTHR43899:SF13">
    <property type="entry name" value="RH59310P"/>
    <property type="match status" value="1"/>
</dbReference>
<comment type="subcellular location">
    <subcellularLocation>
        <location evidence="1">Endoplasmic reticulum</location>
    </subcellularLocation>
</comment>
<comment type="similarity">
    <text evidence="2">Belongs to the short-chain dehydrogenases/reductases (SDR) family.</text>
</comment>
<dbReference type="SUPFAM" id="SSF51735">
    <property type="entry name" value="NAD(P)-binding Rossmann-fold domains"/>
    <property type="match status" value="2"/>
</dbReference>
<dbReference type="InterPro" id="IPR002347">
    <property type="entry name" value="SDR_fam"/>
</dbReference>
<evidence type="ECO:0000256" key="2">
    <source>
        <dbReference type="ARBA" id="ARBA00006484"/>
    </source>
</evidence>
<protein>
    <submittedName>
        <fullName evidence="5">Uncharacterized protein</fullName>
    </submittedName>
</protein>
<dbReference type="PRINTS" id="PR00080">
    <property type="entry name" value="SDRFAMILY"/>
</dbReference>
<dbReference type="PANTHER" id="PTHR43899">
    <property type="entry name" value="RH59310P"/>
    <property type="match status" value="1"/>
</dbReference>
<dbReference type="AlphaFoldDB" id="A0A9Q1KXV6"/>
<name>A0A9Q1KXV6_9CARY</name>
<sequence length="651" mass="71851">MATWEGALVWAISAIGFLSLSKTILQFVKWVYCMFLRPPKNLTATYGSWALVTGSTDGIGKALTFELASKGLNLVLVGRNPHKLKSTSHEILDKFGKKNKTQIKAIAVDLEKVSGEEIEGKIRREIQGLEIGVLINNAGSAAEGPRFFHENSREDIDRILKVNIGGVCWVTKAVLPGMLKRKKGAILNIGSGASAVLPSFPFSAVYAATKAFVATFSLTLCVEYKEHGIDIQCQVPMYVATKMISNTIDGTSFFVPSPEKYSKASVRWIGYESLCIPHFAHALEAYLLSVVPDSVLNNVVFLFKLRLRNKRLRQLESAKPMEICKMGTWEDALVLAISTIGFLSLAKPILKFVKWVYCMFLRPPKNLTATYGSWALVTGSTDGIGKALTFELASKGLNLVLVGRNPHKLKSTSHEILDKFGKKNKTQIKTIAVDLEKVSGEEIEGKIRREIQGLEIGVLINNAGSTVTGPRFFHENSREDIDRILKVNIEGVCWVTKAVLPGMLKREKGAILNIGSGASAVLPSFPFSAIYAATKACVATFSRILCVEYKEHGIDIQCQVPMYVATKMISNSVNRTSFFVPSPEKYSKATVGRIGYEPLCIPYLAHALQAFLLSLVPEPVLNHGVFHTRLRMRSKITFQEESTKPLLNHKH</sequence>
<organism evidence="5 6">
    <name type="scientific">Carnegiea gigantea</name>
    <dbReference type="NCBI Taxonomy" id="171969"/>
    <lineage>
        <taxon>Eukaryota</taxon>
        <taxon>Viridiplantae</taxon>
        <taxon>Streptophyta</taxon>
        <taxon>Embryophyta</taxon>
        <taxon>Tracheophyta</taxon>
        <taxon>Spermatophyta</taxon>
        <taxon>Magnoliopsida</taxon>
        <taxon>eudicotyledons</taxon>
        <taxon>Gunneridae</taxon>
        <taxon>Pentapetalae</taxon>
        <taxon>Caryophyllales</taxon>
        <taxon>Cactineae</taxon>
        <taxon>Cactaceae</taxon>
        <taxon>Cactoideae</taxon>
        <taxon>Echinocereeae</taxon>
        <taxon>Carnegiea</taxon>
    </lineage>
</organism>
<accession>A0A9Q1KXV6</accession>
<dbReference type="OrthoDB" id="5545019at2759"/>